<dbReference type="PANTHER" id="PTHR31500:SF57">
    <property type="entry name" value="AT-HOOK MOTIF NUCLEAR-LOCALIZED PROTEIN 10"/>
    <property type="match status" value="1"/>
</dbReference>
<comment type="caution">
    <text evidence="7">The sequence shown here is derived from an EMBL/GenBank/DDBJ whole genome shotgun (WGS) entry which is preliminary data.</text>
</comment>
<evidence type="ECO:0000256" key="5">
    <source>
        <dbReference type="SAM" id="MobiDB-lite"/>
    </source>
</evidence>
<evidence type="ECO:0000259" key="6">
    <source>
        <dbReference type="PROSITE" id="PS51742"/>
    </source>
</evidence>
<feature type="compositionally biased region" description="Low complexity" evidence="5">
    <location>
        <begin position="85"/>
        <end position="94"/>
    </location>
</feature>
<dbReference type="PANTHER" id="PTHR31500">
    <property type="entry name" value="AT-HOOK MOTIF NUCLEAR-LOCALIZED PROTEIN 9"/>
    <property type="match status" value="1"/>
</dbReference>
<keyword evidence="3 4" id="KW-0804">Transcription</keyword>
<comment type="subcellular location">
    <subcellularLocation>
        <location evidence="4">Nucleus</location>
    </subcellularLocation>
</comment>
<dbReference type="AlphaFoldDB" id="A0ABD2YIZ1"/>
<organism evidence="7 8">
    <name type="scientific">Cinchona calisaya</name>
    <dbReference type="NCBI Taxonomy" id="153742"/>
    <lineage>
        <taxon>Eukaryota</taxon>
        <taxon>Viridiplantae</taxon>
        <taxon>Streptophyta</taxon>
        <taxon>Embryophyta</taxon>
        <taxon>Tracheophyta</taxon>
        <taxon>Spermatophyta</taxon>
        <taxon>Magnoliopsida</taxon>
        <taxon>eudicotyledons</taxon>
        <taxon>Gunneridae</taxon>
        <taxon>Pentapetalae</taxon>
        <taxon>asterids</taxon>
        <taxon>lamiids</taxon>
        <taxon>Gentianales</taxon>
        <taxon>Rubiaceae</taxon>
        <taxon>Cinchonoideae</taxon>
        <taxon>Cinchoneae</taxon>
        <taxon>Cinchona</taxon>
    </lineage>
</organism>
<comment type="domain">
    <text evidence="4">The PPC domain mediates interactions between AHL proteins.</text>
</comment>
<sequence>MSSLESGSGVSMWESFTFTVPPLQQQQQVSAPVATNVHQPPVSAAGGDGSGGSSSRPSSSAGRKRGRPKKYRPDGSIIMPPPAAAPATNIIFPPGAANFSPPVQQQQRTPPFAAATPLSSGVRPPASAIQQQPVQALGSAVASTGFMPYYLLTVKTGEDVSAKIVSFSQNSPGGICILSVSGAVSNVTLRQYAASGGTATYEGMFNILSLSGSLVLTEVGGRRSRSGALSVCLAGQDGRVLGGCVAGLLIAASTVMIVVGGIPPKGESTSAAFQQVNGDGVHGDHPSG</sequence>
<dbReference type="SUPFAM" id="SSF117856">
    <property type="entry name" value="AF0104/ALDC/Ptd012-like"/>
    <property type="match status" value="1"/>
</dbReference>
<evidence type="ECO:0000256" key="2">
    <source>
        <dbReference type="ARBA" id="ARBA00023125"/>
    </source>
</evidence>
<dbReference type="CDD" id="cd11378">
    <property type="entry name" value="DUF296"/>
    <property type="match status" value="1"/>
</dbReference>
<accession>A0ABD2YIZ1</accession>
<evidence type="ECO:0000256" key="1">
    <source>
        <dbReference type="ARBA" id="ARBA00023015"/>
    </source>
</evidence>
<dbReference type="EMBL" id="JBJUIK010000014">
    <property type="protein sequence ID" value="KAL3505518.1"/>
    <property type="molecule type" value="Genomic_DNA"/>
</dbReference>
<comment type="function">
    <text evidence="4">Transcription factor that specifically binds AT-rich DNA sequences related to the nuclear matrix attachment regions (MARs).</text>
</comment>
<evidence type="ECO:0000256" key="4">
    <source>
        <dbReference type="RuleBase" id="RU367031"/>
    </source>
</evidence>
<gene>
    <name evidence="7" type="ORF">ACH5RR_035359</name>
</gene>
<dbReference type="InterPro" id="IPR039605">
    <property type="entry name" value="AHL"/>
</dbReference>
<dbReference type="PROSITE" id="PS51742">
    <property type="entry name" value="PPC"/>
    <property type="match status" value="1"/>
</dbReference>
<reference evidence="7 8" key="1">
    <citation type="submission" date="2024-11" db="EMBL/GenBank/DDBJ databases">
        <title>A near-complete genome assembly of Cinchona calisaya.</title>
        <authorList>
            <person name="Lian D.C."/>
            <person name="Zhao X.W."/>
            <person name="Wei L."/>
        </authorList>
    </citation>
    <scope>NUCLEOTIDE SEQUENCE [LARGE SCALE GENOMIC DNA]</scope>
    <source>
        <tissue evidence="7">Nenye</tissue>
    </source>
</reference>
<name>A0ABD2YIZ1_9GENT</name>
<keyword evidence="2 4" id="KW-0238">DNA-binding</keyword>
<evidence type="ECO:0000256" key="3">
    <source>
        <dbReference type="ARBA" id="ARBA00023163"/>
    </source>
</evidence>
<keyword evidence="1 4" id="KW-0805">Transcription regulation</keyword>
<protein>
    <recommendedName>
        <fullName evidence="4">AT-hook motif nuclear-localized protein</fullName>
    </recommendedName>
</protein>
<dbReference type="GO" id="GO:0005634">
    <property type="term" value="C:nucleus"/>
    <property type="evidence" value="ECO:0007669"/>
    <property type="project" value="UniProtKB-SubCell"/>
</dbReference>
<feature type="region of interest" description="Disordered" evidence="5">
    <location>
        <begin position="23"/>
        <end position="127"/>
    </location>
</feature>
<feature type="domain" description="PPC" evidence="6">
    <location>
        <begin position="144"/>
        <end position="284"/>
    </location>
</feature>
<keyword evidence="4" id="KW-0539">Nucleus</keyword>
<evidence type="ECO:0000313" key="7">
    <source>
        <dbReference type="EMBL" id="KAL3505518.1"/>
    </source>
</evidence>
<proteinExistence type="predicted"/>
<evidence type="ECO:0000313" key="8">
    <source>
        <dbReference type="Proteomes" id="UP001630127"/>
    </source>
</evidence>
<dbReference type="InterPro" id="IPR005175">
    <property type="entry name" value="PPC_dom"/>
</dbReference>
<dbReference type="Proteomes" id="UP001630127">
    <property type="component" value="Unassembled WGS sequence"/>
</dbReference>
<dbReference type="Pfam" id="PF03479">
    <property type="entry name" value="PCC"/>
    <property type="match status" value="1"/>
</dbReference>
<dbReference type="GO" id="GO:0003680">
    <property type="term" value="F:minor groove of adenine-thymine-rich DNA binding"/>
    <property type="evidence" value="ECO:0007669"/>
    <property type="project" value="UniProtKB-UniRule"/>
</dbReference>
<dbReference type="Gene3D" id="3.30.1330.80">
    <property type="entry name" value="Hypothetical protein, similar to alpha- acetolactate decarboxylase, domain 2"/>
    <property type="match status" value="1"/>
</dbReference>
<keyword evidence="8" id="KW-1185">Reference proteome</keyword>